<organism evidence="2 3">
    <name type="scientific">Tanacetum coccineum</name>
    <dbReference type="NCBI Taxonomy" id="301880"/>
    <lineage>
        <taxon>Eukaryota</taxon>
        <taxon>Viridiplantae</taxon>
        <taxon>Streptophyta</taxon>
        <taxon>Embryophyta</taxon>
        <taxon>Tracheophyta</taxon>
        <taxon>Spermatophyta</taxon>
        <taxon>Magnoliopsida</taxon>
        <taxon>eudicotyledons</taxon>
        <taxon>Gunneridae</taxon>
        <taxon>Pentapetalae</taxon>
        <taxon>asterids</taxon>
        <taxon>campanulids</taxon>
        <taxon>Asterales</taxon>
        <taxon>Asteraceae</taxon>
        <taxon>Asteroideae</taxon>
        <taxon>Anthemideae</taxon>
        <taxon>Anthemidinae</taxon>
        <taxon>Tanacetum</taxon>
    </lineage>
</organism>
<dbReference type="Proteomes" id="UP001151760">
    <property type="component" value="Unassembled WGS sequence"/>
</dbReference>
<proteinExistence type="predicted"/>
<evidence type="ECO:0000256" key="1">
    <source>
        <dbReference type="SAM" id="MobiDB-lite"/>
    </source>
</evidence>
<evidence type="ECO:0000313" key="3">
    <source>
        <dbReference type="Proteomes" id="UP001151760"/>
    </source>
</evidence>
<sequence>MEGKVLFTDMYCSDDEHPKHLPPLNDDEVGKDDLVPNSSDLGNEGMNDAAKILKGMNDGVEVVRINEQVLARQKELDKENDNPLSNESDSEDTIDEYAHMYPESEGDEFNKSFDYLSDGEDEVIKLRKRRIEFTNSIHKVDDHAGVTRSEQERCNDVDKFTDVDDNGLGLTPLVREHQNYMETLLRKLKGYLCGLTEVTEPLNAPLPAIATKEMNTQVHSNPKSLELDQDGL</sequence>
<comment type="caution">
    <text evidence="2">The sequence shown here is derived from an EMBL/GenBank/DDBJ whole genome shotgun (WGS) entry which is preliminary data.</text>
</comment>
<dbReference type="EMBL" id="BQNB010016483">
    <property type="protein sequence ID" value="GJT52297.1"/>
    <property type="molecule type" value="Genomic_DNA"/>
</dbReference>
<protein>
    <submittedName>
        <fullName evidence="2">Uncharacterized protein</fullName>
    </submittedName>
</protein>
<gene>
    <name evidence="2" type="ORF">Tco_0978454</name>
</gene>
<reference evidence="2" key="1">
    <citation type="journal article" date="2022" name="Int. J. Mol. Sci.">
        <title>Draft Genome of Tanacetum Coccineum: Genomic Comparison of Closely Related Tanacetum-Family Plants.</title>
        <authorList>
            <person name="Yamashiro T."/>
            <person name="Shiraishi A."/>
            <person name="Nakayama K."/>
            <person name="Satake H."/>
        </authorList>
    </citation>
    <scope>NUCLEOTIDE SEQUENCE</scope>
</reference>
<keyword evidence="3" id="KW-1185">Reference proteome</keyword>
<feature type="region of interest" description="Disordered" evidence="1">
    <location>
        <begin position="13"/>
        <end position="43"/>
    </location>
</feature>
<reference evidence="2" key="2">
    <citation type="submission" date="2022-01" db="EMBL/GenBank/DDBJ databases">
        <authorList>
            <person name="Yamashiro T."/>
            <person name="Shiraishi A."/>
            <person name="Satake H."/>
            <person name="Nakayama K."/>
        </authorList>
    </citation>
    <scope>NUCLEOTIDE SEQUENCE</scope>
</reference>
<accession>A0ABQ5ENG2</accession>
<evidence type="ECO:0000313" key="2">
    <source>
        <dbReference type="EMBL" id="GJT52297.1"/>
    </source>
</evidence>
<name>A0ABQ5ENG2_9ASTR</name>